<evidence type="ECO:0000313" key="1">
    <source>
        <dbReference type="EMBL" id="SHO50807.1"/>
    </source>
</evidence>
<reference evidence="1 2" key="1">
    <citation type="submission" date="2016-12" db="EMBL/GenBank/DDBJ databases">
        <authorList>
            <person name="Song W.-J."/>
            <person name="Kurnit D.M."/>
        </authorList>
    </citation>
    <scope>NUCLEOTIDE SEQUENCE [LARGE SCALE GENOMIC DNA]</scope>
    <source>
        <strain evidence="1 2">DSM 12503</strain>
    </source>
</reference>
<keyword evidence="2" id="KW-1185">Reference proteome</keyword>
<proteinExistence type="predicted"/>
<dbReference type="EMBL" id="FRFD01000008">
    <property type="protein sequence ID" value="SHO50807.1"/>
    <property type="molecule type" value="Genomic_DNA"/>
</dbReference>
<name>A0A1M7YDU4_9FIRM</name>
<organism evidence="1 2">
    <name type="scientific">Anaerocolumna xylanovorans DSM 12503</name>
    <dbReference type="NCBI Taxonomy" id="1121345"/>
    <lineage>
        <taxon>Bacteria</taxon>
        <taxon>Bacillati</taxon>
        <taxon>Bacillota</taxon>
        <taxon>Clostridia</taxon>
        <taxon>Lachnospirales</taxon>
        <taxon>Lachnospiraceae</taxon>
        <taxon>Anaerocolumna</taxon>
    </lineage>
</organism>
<dbReference type="RefSeq" id="WP_242952380.1">
    <property type="nucleotide sequence ID" value="NZ_FRFD01000008.1"/>
</dbReference>
<dbReference type="AlphaFoldDB" id="A0A1M7YDU4"/>
<dbReference type="InterPro" id="IPR008983">
    <property type="entry name" value="Tumour_necrosis_fac-like_dom"/>
</dbReference>
<sequence length="182" mass="18662">MSIDKISAANFNNAWNQGCNPFLPPCPPPCPPGPPGPPGATGEVVLAFGSLRGGSVETPGAAFTPVPFSVAGPLSDTITVSLSGNELVAGQSGIYQITISINAEATVNPDPDQPYLNAIITVNGTAIFGDTTTFFKISNRSSSTFVVQAALTAGDEVGTSISTDFPVLGYMNRSLTIVQLSN</sequence>
<evidence type="ECO:0000313" key="2">
    <source>
        <dbReference type="Proteomes" id="UP000184612"/>
    </source>
</evidence>
<protein>
    <recommendedName>
        <fullName evidence="3">BclA C-terminal domain-containing protein</fullName>
    </recommendedName>
</protein>
<accession>A0A1M7YDU4</accession>
<gene>
    <name evidence="1" type="ORF">SAMN02745217_02909</name>
</gene>
<evidence type="ECO:0008006" key="3">
    <source>
        <dbReference type="Google" id="ProtNLM"/>
    </source>
</evidence>
<dbReference type="STRING" id="1121345.SAMN02745217_02909"/>
<dbReference type="Proteomes" id="UP000184612">
    <property type="component" value="Unassembled WGS sequence"/>
</dbReference>
<dbReference type="Gene3D" id="2.60.120.40">
    <property type="match status" value="1"/>
</dbReference>